<evidence type="ECO:0000313" key="11">
    <source>
        <dbReference type="Proteomes" id="UP000321058"/>
    </source>
</evidence>
<feature type="domain" description="Response regulatory" evidence="8">
    <location>
        <begin position="5"/>
        <end position="119"/>
    </location>
</feature>
<keyword evidence="4 7" id="KW-0238">DNA-binding</keyword>
<dbReference type="Gene3D" id="6.10.250.690">
    <property type="match status" value="1"/>
</dbReference>
<evidence type="ECO:0000256" key="5">
    <source>
        <dbReference type="ARBA" id="ARBA00023163"/>
    </source>
</evidence>
<dbReference type="Gene3D" id="1.10.10.10">
    <property type="entry name" value="Winged helix-like DNA-binding domain superfamily/Winged helix DNA-binding domain"/>
    <property type="match status" value="1"/>
</dbReference>
<dbReference type="Pfam" id="PF00072">
    <property type="entry name" value="Response_reg"/>
    <property type="match status" value="1"/>
</dbReference>
<name>A0A512NIE3_9HYPH</name>
<dbReference type="CDD" id="cd17624">
    <property type="entry name" value="REC_OmpR_PmrA-like"/>
    <property type="match status" value="1"/>
</dbReference>
<evidence type="ECO:0000313" key="10">
    <source>
        <dbReference type="EMBL" id="GEP58682.1"/>
    </source>
</evidence>
<dbReference type="SUPFAM" id="SSF52172">
    <property type="entry name" value="CheY-like"/>
    <property type="match status" value="1"/>
</dbReference>
<dbReference type="Proteomes" id="UP000321058">
    <property type="component" value="Unassembled WGS sequence"/>
</dbReference>
<keyword evidence="1 6" id="KW-0597">Phosphoprotein</keyword>
<keyword evidence="3" id="KW-0805">Transcription regulation</keyword>
<dbReference type="SMART" id="SM00862">
    <property type="entry name" value="Trans_reg_C"/>
    <property type="match status" value="1"/>
</dbReference>
<dbReference type="InterPro" id="IPR036388">
    <property type="entry name" value="WH-like_DNA-bd_sf"/>
</dbReference>
<dbReference type="PROSITE" id="PS50110">
    <property type="entry name" value="RESPONSE_REGULATORY"/>
    <property type="match status" value="1"/>
</dbReference>
<dbReference type="FunFam" id="3.40.50.2300:FF:000002">
    <property type="entry name" value="DNA-binding response regulator PhoP"/>
    <property type="match status" value="1"/>
</dbReference>
<reference evidence="10 11" key="1">
    <citation type="submission" date="2019-07" db="EMBL/GenBank/DDBJ databases">
        <title>Whole genome shotgun sequence of Reyranella soli NBRC 108950.</title>
        <authorList>
            <person name="Hosoyama A."/>
            <person name="Uohara A."/>
            <person name="Ohji S."/>
            <person name="Ichikawa N."/>
        </authorList>
    </citation>
    <scope>NUCLEOTIDE SEQUENCE [LARGE SCALE GENOMIC DNA]</scope>
    <source>
        <strain evidence="10 11">NBRC 108950</strain>
    </source>
</reference>
<dbReference type="PANTHER" id="PTHR48111:SF36">
    <property type="entry name" value="TRANSCRIPTIONAL REGULATORY PROTEIN CUTR"/>
    <property type="match status" value="1"/>
</dbReference>
<evidence type="ECO:0000256" key="7">
    <source>
        <dbReference type="PROSITE-ProRule" id="PRU01091"/>
    </source>
</evidence>
<dbReference type="GO" id="GO:0000156">
    <property type="term" value="F:phosphorelay response regulator activity"/>
    <property type="evidence" value="ECO:0007669"/>
    <property type="project" value="TreeGrafter"/>
</dbReference>
<evidence type="ECO:0000259" key="8">
    <source>
        <dbReference type="PROSITE" id="PS50110"/>
    </source>
</evidence>
<protein>
    <submittedName>
        <fullName evidence="10">DNA-binding response regulator</fullName>
    </submittedName>
</protein>
<dbReference type="CDD" id="cd00383">
    <property type="entry name" value="trans_reg_C"/>
    <property type="match status" value="1"/>
</dbReference>
<dbReference type="Pfam" id="PF00486">
    <property type="entry name" value="Trans_reg_C"/>
    <property type="match status" value="1"/>
</dbReference>
<keyword evidence="2" id="KW-0902">Two-component regulatory system</keyword>
<dbReference type="GO" id="GO:0000976">
    <property type="term" value="F:transcription cis-regulatory region binding"/>
    <property type="evidence" value="ECO:0007669"/>
    <property type="project" value="TreeGrafter"/>
</dbReference>
<dbReference type="PANTHER" id="PTHR48111">
    <property type="entry name" value="REGULATOR OF RPOS"/>
    <property type="match status" value="1"/>
</dbReference>
<dbReference type="PROSITE" id="PS51755">
    <property type="entry name" value="OMPR_PHOB"/>
    <property type="match status" value="1"/>
</dbReference>
<dbReference type="GO" id="GO:0032993">
    <property type="term" value="C:protein-DNA complex"/>
    <property type="evidence" value="ECO:0007669"/>
    <property type="project" value="TreeGrafter"/>
</dbReference>
<dbReference type="EMBL" id="BKAJ01000107">
    <property type="protein sequence ID" value="GEP58682.1"/>
    <property type="molecule type" value="Genomic_DNA"/>
</dbReference>
<dbReference type="AlphaFoldDB" id="A0A512NIE3"/>
<dbReference type="InterPro" id="IPR011006">
    <property type="entry name" value="CheY-like_superfamily"/>
</dbReference>
<dbReference type="SUPFAM" id="SSF46894">
    <property type="entry name" value="C-terminal effector domain of the bipartite response regulators"/>
    <property type="match status" value="1"/>
</dbReference>
<evidence type="ECO:0000256" key="1">
    <source>
        <dbReference type="ARBA" id="ARBA00022553"/>
    </source>
</evidence>
<organism evidence="10 11">
    <name type="scientific">Reyranella soli</name>
    <dbReference type="NCBI Taxonomy" id="1230389"/>
    <lineage>
        <taxon>Bacteria</taxon>
        <taxon>Pseudomonadati</taxon>
        <taxon>Pseudomonadota</taxon>
        <taxon>Alphaproteobacteria</taxon>
        <taxon>Hyphomicrobiales</taxon>
        <taxon>Reyranellaceae</taxon>
        <taxon>Reyranella</taxon>
    </lineage>
</organism>
<dbReference type="Gene3D" id="3.40.50.2300">
    <property type="match status" value="1"/>
</dbReference>
<feature type="modified residue" description="4-aspartylphosphate" evidence="6">
    <location>
        <position position="54"/>
    </location>
</feature>
<gene>
    <name evidence="10" type="ORF">RSO01_58480</name>
</gene>
<dbReference type="GO" id="GO:0006355">
    <property type="term" value="P:regulation of DNA-templated transcription"/>
    <property type="evidence" value="ECO:0007669"/>
    <property type="project" value="InterPro"/>
</dbReference>
<dbReference type="InterPro" id="IPR001867">
    <property type="entry name" value="OmpR/PhoB-type_DNA-bd"/>
</dbReference>
<dbReference type="SMART" id="SM00448">
    <property type="entry name" value="REC"/>
    <property type="match status" value="1"/>
</dbReference>
<dbReference type="InterPro" id="IPR016032">
    <property type="entry name" value="Sig_transdc_resp-reg_C-effctor"/>
</dbReference>
<dbReference type="GO" id="GO:0005829">
    <property type="term" value="C:cytosol"/>
    <property type="evidence" value="ECO:0007669"/>
    <property type="project" value="TreeGrafter"/>
</dbReference>
<evidence type="ECO:0000259" key="9">
    <source>
        <dbReference type="PROSITE" id="PS51755"/>
    </source>
</evidence>
<sequence>MLEMRILVVEDESRIAEILRAALSRAGLTVDTVRLFAEASVAVATNPYDAVILDLGLPDGDGLSLLAEMRARGCTVPILVLTARDAVEHRVAGLDAGADDYLIKPFATSEVVARVKALLRRPGGALGAVLSSGNVAFDTVGRDVRIGDAVLALPRRESAILEHLMRRAGRVVPKAVLEEKLYGIDDELGSNAIPVHVHHLRRKLIDGGATVEIHTVRGVGYLLVGQR</sequence>
<keyword evidence="5" id="KW-0804">Transcription</keyword>
<evidence type="ECO:0000256" key="2">
    <source>
        <dbReference type="ARBA" id="ARBA00023012"/>
    </source>
</evidence>
<keyword evidence="11" id="KW-1185">Reference proteome</keyword>
<dbReference type="InterPro" id="IPR039420">
    <property type="entry name" value="WalR-like"/>
</dbReference>
<evidence type="ECO:0000256" key="6">
    <source>
        <dbReference type="PROSITE-ProRule" id="PRU00169"/>
    </source>
</evidence>
<comment type="caution">
    <text evidence="10">The sequence shown here is derived from an EMBL/GenBank/DDBJ whole genome shotgun (WGS) entry which is preliminary data.</text>
</comment>
<feature type="DNA-binding region" description="OmpR/PhoB-type" evidence="7">
    <location>
        <begin position="127"/>
        <end position="225"/>
    </location>
</feature>
<feature type="domain" description="OmpR/PhoB-type" evidence="9">
    <location>
        <begin position="127"/>
        <end position="225"/>
    </location>
</feature>
<accession>A0A512NIE3</accession>
<proteinExistence type="predicted"/>
<evidence type="ECO:0000256" key="3">
    <source>
        <dbReference type="ARBA" id="ARBA00023015"/>
    </source>
</evidence>
<evidence type="ECO:0000256" key="4">
    <source>
        <dbReference type="ARBA" id="ARBA00023125"/>
    </source>
</evidence>
<dbReference type="InterPro" id="IPR001789">
    <property type="entry name" value="Sig_transdc_resp-reg_receiver"/>
</dbReference>